<evidence type="ECO:0008006" key="5">
    <source>
        <dbReference type="Google" id="ProtNLM"/>
    </source>
</evidence>
<dbReference type="OrthoDB" id="2163411at2759"/>
<dbReference type="Proteomes" id="UP000504637">
    <property type="component" value="Unplaced"/>
</dbReference>
<evidence type="ECO:0000256" key="1">
    <source>
        <dbReference type="SAM" id="MobiDB-lite"/>
    </source>
</evidence>
<reference evidence="4" key="2">
    <citation type="submission" date="2020-04" db="EMBL/GenBank/DDBJ databases">
        <authorList>
            <consortium name="NCBI Genome Project"/>
        </authorList>
    </citation>
    <scope>NUCLEOTIDE SEQUENCE</scope>
    <source>
        <strain evidence="4">CBS 342.82</strain>
    </source>
</reference>
<accession>A0A6J3M1J2</accession>
<feature type="region of interest" description="Disordered" evidence="1">
    <location>
        <begin position="490"/>
        <end position="514"/>
    </location>
</feature>
<proteinExistence type="predicted"/>
<keyword evidence="2" id="KW-1133">Transmembrane helix</keyword>
<feature type="transmembrane region" description="Helical" evidence="2">
    <location>
        <begin position="251"/>
        <end position="276"/>
    </location>
</feature>
<reference evidence="4" key="3">
    <citation type="submission" date="2025-08" db="UniProtKB">
        <authorList>
            <consortium name="RefSeq"/>
        </authorList>
    </citation>
    <scope>IDENTIFICATION</scope>
    <source>
        <strain evidence="4">CBS 342.82</strain>
    </source>
</reference>
<organism evidence="4">
    <name type="scientific">Dissoconium aciculare CBS 342.82</name>
    <dbReference type="NCBI Taxonomy" id="1314786"/>
    <lineage>
        <taxon>Eukaryota</taxon>
        <taxon>Fungi</taxon>
        <taxon>Dikarya</taxon>
        <taxon>Ascomycota</taxon>
        <taxon>Pezizomycotina</taxon>
        <taxon>Dothideomycetes</taxon>
        <taxon>Dothideomycetidae</taxon>
        <taxon>Mycosphaerellales</taxon>
        <taxon>Dissoconiaceae</taxon>
        <taxon>Dissoconium</taxon>
    </lineage>
</organism>
<name>A0A6J3M1J2_9PEZI</name>
<dbReference type="AlphaFoldDB" id="A0A6J3M1J2"/>
<feature type="compositionally biased region" description="Polar residues" evidence="1">
    <location>
        <begin position="376"/>
        <end position="385"/>
    </location>
</feature>
<dbReference type="GeneID" id="54359364"/>
<keyword evidence="3" id="KW-1185">Reference proteome</keyword>
<keyword evidence="2" id="KW-0812">Transmembrane</keyword>
<gene>
    <name evidence="4" type="ORF">K489DRAFT_321703</name>
</gene>
<feature type="region of interest" description="Disordered" evidence="1">
    <location>
        <begin position="284"/>
        <end position="305"/>
    </location>
</feature>
<evidence type="ECO:0000313" key="3">
    <source>
        <dbReference type="Proteomes" id="UP000504637"/>
    </source>
</evidence>
<evidence type="ECO:0000256" key="2">
    <source>
        <dbReference type="SAM" id="Phobius"/>
    </source>
</evidence>
<reference evidence="4" key="1">
    <citation type="submission" date="2020-01" db="EMBL/GenBank/DDBJ databases">
        <authorList>
            <consortium name="DOE Joint Genome Institute"/>
            <person name="Haridas S."/>
            <person name="Albert R."/>
            <person name="Binder M."/>
            <person name="Bloem J."/>
            <person name="Labutti K."/>
            <person name="Salamov A."/>
            <person name="Andreopoulos B."/>
            <person name="Baker S.E."/>
            <person name="Barry K."/>
            <person name="Bills G."/>
            <person name="Bluhm B.H."/>
            <person name="Cannon C."/>
            <person name="Castanera R."/>
            <person name="Culley D.E."/>
            <person name="Daum C."/>
            <person name="Ezra D."/>
            <person name="Gonzalez J.B."/>
            <person name="Henrissat B."/>
            <person name="Kuo A."/>
            <person name="Liang C."/>
            <person name="Lipzen A."/>
            <person name="Lutzoni F."/>
            <person name="Magnuson J."/>
            <person name="Mondo S."/>
            <person name="Nolan M."/>
            <person name="Ohm R."/>
            <person name="Pangilinan J."/>
            <person name="Park H.-J."/>
            <person name="Ramirez L."/>
            <person name="Alfaro M."/>
            <person name="Sun H."/>
            <person name="Tritt A."/>
            <person name="Yoshinaga Y."/>
            <person name="Zwiers L.-H."/>
            <person name="Turgeon B.G."/>
            <person name="Goodwin S.B."/>
            <person name="Spatafora J.W."/>
            <person name="Crous P.W."/>
            <person name="Grigoriev I.V."/>
        </authorList>
    </citation>
    <scope>NUCLEOTIDE SEQUENCE</scope>
    <source>
        <strain evidence="4">CBS 342.82</strain>
    </source>
</reference>
<keyword evidence="2" id="KW-0472">Membrane</keyword>
<dbReference type="Gene3D" id="2.30.30.40">
    <property type="entry name" value="SH3 Domains"/>
    <property type="match status" value="1"/>
</dbReference>
<feature type="region of interest" description="Disordered" evidence="1">
    <location>
        <begin position="357"/>
        <end position="418"/>
    </location>
</feature>
<evidence type="ECO:0000313" key="4">
    <source>
        <dbReference type="RefSeq" id="XP_033458794.1"/>
    </source>
</evidence>
<sequence>MSQSCISLANSRTCPAFNASSVATTGVAASLFPFLSGVNSVDSFDTALDVYIRTSYTQTKYQTLIGCSNVQLGNTTAYYARYTASFLCNAIIQNSISACGLSGVSTRPLCADSCAAWAQSEQRIVASDVCGNAGPNALTQIRADFTNCALPANSLTGSCIQAVVNEPSNCGFNTNLGGLCSYCSASSPNATDSCCVFSDTTTRCQGVVLPVVATASLQAVTVTATTSTTATVTPYGNSFDSNHPGLTKGQIAGIAIGSILGAFFLLFLIIAGCLLLKRRRDNSPPTSIFNQPASGRVPSQMSEMSYHDGAGDAERAGVALFPGGRVARMAALEGSNASDHGHDPYVLGSYTKSISDDGMEDSHGAHLAALGPPPQRTGSLTSSSHLDPVSRGGLTSSSSNNHSPNGSNNYYSSPESRQQSEQLDFFKDYYSNDLVHPGDQVATLWAYEPRAPDEFHLERGDLVKVIGIWDDGWATGVRIRGARAEDWRPDEKIQRDSGLSGAARPSTNATMGSVADDGDVKAFPLVCVCLPQHWRKTIEGDTTDISGGVVDPF</sequence>
<feature type="compositionally biased region" description="Low complexity" evidence="1">
    <location>
        <begin position="396"/>
        <end position="416"/>
    </location>
</feature>
<protein>
    <recommendedName>
        <fullName evidence="5">SH3 domain-containing protein</fullName>
    </recommendedName>
</protein>
<dbReference type="SUPFAM" id="SSF50044">
    <property type="entry name" value="SH3-domain"/>
    <property type="match status" value="1"/>
</dbReference>
<feature type="compositionally biased region" description="Polar residues" evidence="1">
    <location>
        <begin position="284"/>
        <end position="303"/>
    </location>
</feature>
<dbReference type="InterPro" id="IPR036028">
    <property type="entry name" value="SH3-like_dom_sf"/>
</dbReference>
<dbReference type="RefSeq" id="XP_033458794.1">
    <property type="nucleotide sequence ID" value="XM_033601564.1"/>
</dbReference>